<comment type="caution">
    <text evidence="2">The sequence shown here is derived from an EMBL/GenBank/DDBJ whole genome shotgun (WGS) entry which is preliminary data.</text>
</comment>
<organism evidence="2">
    <name type="scientific">Tanacetum cinerariifolium</name>
    <name type="common">Dalmatian daisy</name>
    <name type="synonym">Chrysanthemum cinerariifolium</name>
    <dbReference type="NCBI Taxonomy" id="118510"/>
    <lineage>
        <taxon>Eukaryota</taxon>
        <taxon>Viridiplantae</taxon>
        <taxon>Streptophyta</taxon>
        <taxon>Embryophyta</taxon>
        <taxon>Tracheophyta</taxon>
        <taxon>Spermatophyta</taxon>
        <taxon>Magnoliopsida</taxon>
        <taxon>eudicotyledons</taxon>
        <taxon>Gunneridae</taxon>
        <taxon>Pentapetalae</taxon>
        <taxon>asterids</taxon>
        <taxon>campanulids</taxon>
        <taxon>Asterales</taxon>
        <taxon>Asteraceae</taxon>
        <taxon>Asteroideae</taxon>
        <taxon>Anthemideae</taxon>
        <taxon>Anthemidinae</taxon>
        <taxon>Tanacetum</taxon>
    </lineage>
</organism>
<sequence>MGRLRLHANVARFQRPPLNKAQHVKGANVRQKSFGVSSNSKVFSVSQTSYAGAVKNDGEHKQVAEMDSKPSLVIDESCMLEYDYSLALKGKVTDFGLLTNLKTVLTKEGFESFNLKYLGGFWFLIEFCVKKLLEKFKSYIGVGSWFSSLEYPSSSFVIDERAVWVDIEGVPMKIWTNNTKRICIKTKMEQNIFETFKIIIKGKVFWIRAKEVSGWTLDFLDEDEEDEGEDESDEDLLDNEFDGKK</sequence>
<feature type="region of interest" description="Disordered" evidence="1">
    <location>
        <begin position="221"/>
        <end position="245"/>
    </location>
</feature>
<evidence type="ECO:0000313" key="2">
    <source>
        <dbReference type="EMBL" id="GEU67254.1"/>
    </source>
</evidence>
<evidence type="ECO:0000256" key="1">
    <source>
        <dbReference type="SAM" id="MobiDB-lite"/>
    </source>
</evidence>
<reference evidence="2" key="1">
    <citation type="journal article" date="2019" name="Sci. Rep.">
        <title>Draft genome of Tanacetum cinerariifolium, the natural source of mosquito coil.</title>
        <authorList>
            <person name="Yamashiro T."/>
            <person name="Shiraishi A."/>
            <person name="Satake H."/>
            <person name="Nakayama K."/>
        </authorList>
    </citation>
    <scope>NUCLEOTIDE SEQUENCE</scope>
</reference>
<proteinExistence type="predicted"/>
<gene>
    <name evidence="2" type="ORF">Tci_039232</name>
</gene>
<protein>
    <submittedName>
        <fullName evidence="2">DIE2/ALG10 family</fullName>
    </submittedName>
</protein>
<name>A0A6L2M3U5_TANCI</name>
<dbReference type="EMBL" id="BKCJ010005531">
    <property type="protein sequence ID" value="GEU67254.1"/>
    <property type="molecule type" value="Genomic_DNA"/>
</dbReference>
<accession>A0A6L2M3U5</accession>
<dbReference type="AlphaFoldDB" id="A0A6L2M3U5"/>